<dbReference type="EMBL" id="CP124755">
    <property type="protein sequence ID" value="WGZ91876.1"/>
    <property type="molecule type" value="Genomic_DNA"/>
</dbReference>
<dbReference type="Gene3D" id="3.40.50.880">
    <property type="match status" value="1"/>
</dbReference>
<feature type="domain" description="DJ-1/PfpI" evidence="2">
    <location>
        <begin position="8"/>
        <end position="182"/>
    </location>
</feature>
<name>A0AA95KGN8_9GAMM</name>
<dbReference type="InterPro" id="IPR002818">
    <property type="entry name" value="DJ-1/PfpI"/>
</dbReference>
<dbReference type="Proteomes" id="UP001300672">
    <property type="component" value="Chromosome"/>
</dbReference>
<reference evidence="3" key="2">
    <citation type="submission" date="2023-04" db="EMBL/GenBank/DDBJ databases">
        <authorList>
            <person name="Beletskiy A.V."/>
            <person name="Mardanov A.V."/>
            <person name="Ravin N.V."/>
        </authorList>
    </citation>
    <scope>NUCLEOTIDE SEQUENCE</scope>
    <source>
        <strain evidence="3">GKL-01</strain>
    </source>
</reference>
<gene>
    <name evidence="3" type="ORF">QJT80_05195</name>
</gene>
<dbReference type="PANTHER" id="PTHR42733:SF12">
    <property type="entry name" value="PROTEINASE"/>
    <property type="match status" value="1"/>
</dbReference>
<dbReference type="InterPro" id="IPR006286">
    <property type="entry name" value="C56_PfpI-like"/>
</dbReference>
<evidence type="ECO:0000256" key="1">
    <source>
        <dbReference type="ARBA" id="ARBA00008542"/>
    </source>
</evidence>
<dbReference type="Pfam" id="PF01965">
    <property type="entry name" value="DJ-1_PfpI"/>
    <property type="match status" value="1"/>
</dbReference>
<evidence type="ECO:0000259" key="2">
    <source>
        <dbReference type="Pfam" id="PF01965"/>
    </source>
</evidence>
<dbReference type="PANTHER" id="PTHR42733">
    <property type="entry name" value="DJ-1 PROTEIN"/>
    <property type="match status" value="1"/>
</dbReference>
<protein>
    <submittedName>
        <fullName evidence="3">DJ-1/PfpI/YhbO family deglycase/protease</fullName>
    </submittedName>
</protein>
<proteinExistence type="inferred from homology"/>
<dbReference type="SUPFAM" id="SSF52317">
    <property type="entry name" value="Class I glutamine amidotransferase-like"/>
    <property type="match status" value="1"/>
</dbReference>
<dbReference type="PROSITE" id="PS51276">
    <property type="entry name" value="PEPTIDASE_C56_PFPI"/>
    <property type="match status" value="1"/>
</dbReference>
<sequence>MAYELKGKKVLIITSNTGVEKPELLEPLVQLRGWGAKVTHAAIKQEPVQTFINDTKPDEQIPCDGFIGEMSEKDFDVLVIPGGTVNGDKIRVDPTAQACVKAFVAAGKPVAAVCHGPWLFVNAEVIKGKTLTSYFSVKLDLLNAGAAQWLDQAVVRCTANGWTLITSRNPNDLSQFSEAIAQELVGKPA</sequence>
<dbReference type="NCBIfam" id="TIGR01382">
    <property type="entry name" value="PfpI"/>
    <property type="match status" value="1"/>
</dbReference>
<dbReference type="KEGG" id="tdu:QJT80_05195"/>
<accession>A0AA95KGN8</accession>
<evidence type="ECO:0000313" key="3">
    <source>
        <dbReference type="EMBL" id="WGZ91876.1"/>
    </source>
</evidence>
<dbReference type="InterPro" id="IPR029062">
    <property type="entry name" value="Class_I_gatase-like"/>
</dbReference>
<reference evidence="3" key="1">
    <citation type="journal article" date="2023" name="Int. J. Mol. Sci.">
        <title>Metagenomics Revealed a New Genus 'Candidatus Thiocaldithrix dubininis' gen. nov., sp. nov. and a New Species 'Candidatus Thiothrix putei' sp. nov. in the Family Thiotrichaceae, Some Members of Which Have Traits of Both Na+- and H+-Motive Energetics.</title>
        <authorList>
            <person name="Ravin N.V."/>
            <person name="Muntyan M.S."/>
            <person name="Smolyakov D.D."/>
            <person name="Rudenko T.S."/>
            <person name="Beletsky A.V."/>
            <person name="Mardanov A.V."/>
            <person name="Grabovich M.Y."/>
        </authorList>
    </citation>
    <scope>NUCLEOTIDE SEQUENCE</scope>
    <source>
        <strain evidence="3">GKL-01</strain>
    </source>
</reference>
<dbReference type="AlphaFoldDB" id="A0AA95KGN8"/>
<comment type="similarity">
    <text evidence="1">Belongs to the peptidase C56 family.</text>
</comment>
<organism evidence="3">
    <name type="scientific">Candidatus Thiocaldithrix dubininis</name>
    <dbReference type="NCBI Taxonomy" id="3080823"/>
    <lineage>
        <taxon>Bacteria</taxon>
        <taxon>Pseudomonadati</taxon>
        <taxon>Pseudomonadota</taxon>
        <taxon>Gammaproteobacteria</taxon>
        <taxon>Thiotrichales</taxon>
        <taxon>Thiotrichaceae</taxon>
        <taxon>Candidatus Thiocaldithrix</taxon>
    </lineage>
</organism>